<dbReference type="OrthoDB" id="2916177at2"/>
<name>A0A0J1LB19_NIACI</name>
<comment type="caution">
    <text evidence="1">The sequence shown here is derived from an EMBL/GenBank/DDBJ whole genome shotgun (WGS) entry which is preliminary data.</text>
</comment>
<gene>
    <name evidence="1" type="ORF">ABW02_12215</name>
</gene>
<keyword evidence="2" id="KW-1185">Reference proteome</keyword>
<dbReference type="AlphaFoldDB" id="A0A0J1LB19"/>
<organism evidence="1 2">
    <name type="scientific">Niallia circulans</name>
    <name type="common">Bacillus circulans</name>
    <dbReference type="NCBI Taxonomy" id="1397"/>
    <lineage>
        <taxon>Bacteria</taxon>
        <taxon>Bacillati</taxon>
        <taxon>Bacillota</taxon>
        <taxon>Bacilli</taxon>
        <taxon>Bacillales</taxon>
        <taxon>Bacillaceae</taxon>
        <taxon>Niallia</taxon>
    </lineage>
</organism>
<reference evidence="1 2" key="1">
    <citation type="submission" date="2015-05" db="EMBL/GenBank/DDBJ databases">
        <title>Whole genome sequence and identification of bacterial endophytes from Costus igneus.</title>
        <authorList>
            <person name="Lee Y.P."/>
            <person name="Gan H.M."/>
            <person name="Eng W."/>
            <person name="Wheatley M.S."/>
            <person name="Caraballo A."/>
            <person name="Polter S."/>
            <person name="Savka M.A."/>
            <person name="Hudson A.O."/>
        </authorList>
    </citation>
    <scope>NUCLEOTIDE SEQUENCE [LARGE SCALE GENOMIC DNA]</scope>
    <source>
        <strain evidence="1 2">RIT379</strain>
    </source>
</reference>
<dbReference type="GeneID" id="56348591"/>
<evidence type="ECO:0000313" key="2">
    <source>
        <dbReference type="Proteomes" id="UP000036045"/>
    </source>
</evidence>
<evidence type="ECO:0000313" key="1">
    <source>
        <dbReference type="EMBL" id="KLV26125.1"/>
    </source>
</evidence>
<dbReference type="EMBL" id="LDPH01000010">
    <property type="protein sequence ID" value="KLV26125.1"/>
    <property type="molecule type" value="Genomic_DNA"/>
</dbReference>
<accession>A0A0J1LB19</accession>
<protein>
    <submittedName>
        <fullName evidence="1">Uncharacterized protein</fullName>
    </submittedName>
</protein>
<dbReference type="PATRIC" id="fig|1397.4.peg.542"/>
<sequence>MQPTIITGLDGVIYQNFPQPTYGAWNQQLLGKENSYYYLIGGQMYYIAPRPQGTQAYYPYLGPNVPLNRGPWY</sequence>
<dbReference type="Proteomes" id="UP000036045">
    <property type="component" value="Unassembled WGS sequence"/>
</dbReference>
<dbReference type="RefSeq" id="WP_047942409.1">
    <property type="nucleotide sequence ID" value="NZ_CP053989.1"/>
</dbReference>
<proteinExistence type="predicted"/>